<dbReference type="EMBL" id="GBRH01160508">
    <property type="protein sequence ID" value="JAE37388.1"/>
    <property type="molecule type" value="Transcribed_RNA"/>
</dbReference>
<feature type="region of interest" description="Disordered" evidence="1">
    <location>
        <begin position="1"/>
        <end position="35"/>
    </location>
</feature>
<reference evidence="2" key="1">
    <citation type="submission" date="2014-09" db="EMBL/GenBank/DDBJ databases">
        <authorList>
            <person name="Magalhaes I.L.F."/>
            <person name="Oliveira U."/>
            <person name="Santos F.R."/>
            <person name="Vidigal T.H.D.A."/>
            <person name="Brescovit A.D."/>
            <person name="Santos A.J."/>
        </authorList>
    </citation>
    <scope>NUCLEOTIDE SEQUENCE</scope>
    <source>
        <tissue evidence="2">Shoot tissue taken approximately 20 cm above the soil surface</tissue>
    </source>
</reference>
<dbReference type="AlphaFoldDB" id="A0A0A9HWW0"/>
<sequence>MQIRRWRRRCGSRGDDGDRDCDRRQAASRGRRLEDWGVARGRRRQRREGAR</sequence>
<feature type="compositionally biased region" description="Basic residues" evidence="1">
    <location>
        <begin position="1"/>
        <end position="11"/>
    </location>
</feature>
<protein>
    <submittedName>
        <fullName evidence="2">Uncharacterized protein</fullName>
    </submittedName>
</protein>
<feature type="compositionally biased region" description="Basic and acidic residues" evidence="1">
    <location>
        <begin position="12"/>
        <end position="35"/>
    </location>
</feature>
<name>A0A0A9HWW0_ARUDO</name>
<reference evidence="2" key="2">
    <citation type="journal article" date="2015" name="Data Brief">
        <title>Shoot transcriptome of the giant reed, Arundo donax.</title>
        <authorList>
            <person name="Barrero R.A."/>
            <person name="Guerrero F.D."/>
            <person name="Moolhuijzen P."/>
            <person name="Goolsby J.A."/>
            <person name="Tidwell J."/>
            <person name="Bellgard S.E."/>
            <person name="Bellgard M.I."/>
        </authorList>
    </citation>
    <scope>NUCLEOTIDE SEQUENCE</scope>
    <source>
        <tissue evidence="2">Shoot tissue taken approximately 20 cm above the soil surface</tissue>
    </source>
</reference>
<organism evidence="2">
    <name type="scientific">Arundo donax</name>
    <name type="common">Giant reed</name>
    <name type="synonym">Donax arundinaceus</name>
    <dbReference type="NCBI Taxonomy" id="35708"/>
    <lineage>
        <taxon>Eukaryota</taxon>
        <taxon>Viridiplantae</taxon>
        <taxon>Streptophyta</taxon>
        <taxon>Embryophyta</taxon>
        <taxon>Tracheophyta</taxon>
        <taxon>Spermatophyta</taxon>
        <taxon>Magnoliopsida</taxon>
        <taxon>Liliopsida</taxon>
        <taxon>Poales</taxon>
        <taxon>Poaceae</taxon>
        <taxon>PACMAD clade</taxon>
        <taxon>Arundinoideae</taxon>
        <taxon>Arundineae</taxon>
        <taxon>Arundo</taxon>
    </lineage>
</organism>
<evidence type="ECO:0000256" key="1">
    <source>
        <dbReference type="SAM" id="MobiDB-lite"/>
    </source>
</evidence>
<proteinExistence type="predicted"/>
<evidence type="ECO:0000313" key="2">
    <source>
        <dbReference type="EMBL" id="JAE37388.1"/>
    </source>
</evidence>
<accession>A0A0A9HWW0</accession>